<dbReference type="RefSeq" id="WP_073369999.1">
    <property type="nucleotide sequence ID" value="NZ_FQWB01000003.1"/>
</dbReference>
<dbReference type="AlphaFoldDB" id="A0A1M5IZH9"/>
<organism evidence="1 2">
    <name type="scientific">Flavobacterium fluvii</name>
    <dbReference type="NCBI Taxonomy" id="468056"/>
    <lineage>
        <taxon>Bacteria</taxon>
        <taxon>Pseudomonadati</taxon>
        <taxon>Bacteroidota</taxon>
        <taxon>Flavobacteriia</taxon>
        <taxon>Flavobacteriales</taxon>
        <taxon>Flavobacteriaceae</taxon>
        <taxon>Flavobacterium</taxon>
    </lineage>
</organism>
<evidence type="ECO:0008006" key="3">
    <source>
        <dbReference type="Google" id="ProtNLM"/>
    </source>
</evidence>
<accession>A0A1M5IZH9</accession>
<reference evidence="2" key="1">
    <citation type="submission" date="2016-11" db="EMBL/GenBank/DDBJ databases">
        <authorList>
            <person name="Varghese N."/>
            <person name="Submissions S."/>
        </authorList>
    </citation>
    <scope>NUCLEOTIDE SEQUENCE [LARGE SCALE GENOMIC DNA]</scope>
    <source>
        <strain evidence="2">DSM 19978</strain>
    </source>
</reference>
<dbReference type="EMBL" id="FQWB01000003">
    <property type="protein sequence ID" value="SHG33163.1"/>
    <property type="molecule type" value="Genomic_DNA"/>
</dbReference>
<dbReference type="STRING" id="468056.SAMN05443549_103285"/>
<dbReference type="OrthoDB" id="797275at2"/>
<gene>
    <name evidence="1" type="ORF">SAMN05443549_103285</name>
</gene>
<proteinExistence type="predicted"/>
<dbReference type="Proteomes" id="UP000184516">
    <property type="component" value="Unassembled WGS sequence"/>
</dbReference>
<keyword evidence="2" id="KW-1185">Reference proteome</keyword>
<name>A0A1M5IZH9_9FLAO</name>
<protein>
    <recommendedName>
        <fullName evidence="3">NIPSNAP protein</fullName>
    </recommendedName>
</protein>
<sequence length="98" mass="11402">MYIVREIFYLQFGRYKDAKALIDEAEKNGLMPQSSGSRILTDFTGTGYRLILESSHASLSDFEKELTKEMGTADWKQWYEKFKATVNHSEREILKLIS</sequence>
<evidence type="ECO:0000313" key="1">
    <source>
        <dbReference type="EMBL" id="SHG33163.1"/>
    </source>
</evidence>
<evidence type="ECO:0000313" key="2">
    <source>
        <dbReference type="Proteomes" id="UP000184516"/>
    </source>
</evidence>